<evidence type="ECO:0000259" key="2">
    <source>
        <dbReference type="Pfam" id="PF13360"/>
    </source>
</evidence>
<proteinExistence type="predicted"/>
<evidence type="ECO:0000313" key="4">
    <source>
        <dbReference type="Proteomes" id="UP000307562"/>
    </source>
</evidence>
<dbReference type="Proteomes" id="UP000307562">
    <property type="component" value="Chromosome"/>
</dbReference>
<gene>
    <name evidence="3" type="ORF">FGF80_03665</name>
</gene>
<keyword evidence="1" id="KW-0812">Transmembrane</keyword>
<dbReference type="InterPro" id="IPR002372">
    <property type="entry name" value="PQQ_rpt_dom"/>
</dbReference>
<name>A0A4P9TCG4_9EURY</name>
<reference evidence="4" key="1">
    <citation type="submission" date="2019-05" db="EMBL/GenBank/DDBJ databases">
        <title>Complete Genome Sequence and Methylation Pattern of the Halophilic Archaeon Natrinema pallidum BOL6-1.</title>
        <authorList>
            <person name="DasSarma P."/>
            <person name="DasSarma B.P."/>
            <person name="DasSarma S.L."/>
            <person name="Martinez F.L."/>
            <person name="Guzman D."/>
            <person name="Roberts R.J."/>
            <person name="DasSarma S."/>
        </authorList>
    </citation>
    <scope>NUCLEOTIDE SEQUENCE [LARGE SCALE GENOMIC DNA]</scope>
    <source>
        <strain evidence="4">BOL6-1</strain>
    </source>
</reference>
<dbReference type="SMART" id="SM00564">
    <property type="entry name" value="PQQ"/>
    <property type="match status" value="5"/>
</dbReference>
<dbReference type="InterPro" id="IPR015943">
    <property type="entry name" value="WD40/YVTN_repeat-like_dom_sf"/>
</dbReference>
<dbReference type="AlphaFoldDB" id="A0A4P9TCG4"/>
<keyword evidence="1" id="KW-0472">Membrane</keyword>
<dbReference type="Gene3D" id="2.40.128.630">
    <property type="match status" value="1"/>
</dbReference>
<dbReference type="Pfam" id="PF13360">
    <property type="entry name" value="PQQ_2"/>
    <property type="match status" value="2"/>
</dbReference>
<dbReference type="EMBL" id="CP040637">
    <property type="protein sequence ID" value="QCW02383.1"/>
    <property type="molecule type" value="Genomic_DNA"/>
</dbReference>
<dbReference type="PANTHER" id="PTHR34512">
    <property type="entry name" value="CELL SURFACE PROTEIN"/>
    <property type="match status" value="1"/>
</dbReference>
<feature type="domain" description="Pyrrolo-quinoline quinone repeat" evidence="2">
    <location>
        <begin position="74"/>
        <end position="134"/>
    </location>
</feature>
<dbReference type="Gene3D" id="2.130.10.10">
    <property type="entry name" value="YVTN repeat-like/Quinoprotein amine dehydrogenase"/>
    <property type="match status" value="1"/>
</dbReference>
<dbReference type="SUPFAM" id="SSF50998">
    <property type="entry name" value="Quinoprotein alcohol dehydrogenase-like"/>
    <property type="match status" value="1"/>
</dbReference>
<dbReference type="PANTHER" id="PTHR34512:SF30">
    <property type="entry name" value="OUTER MEMBRANE PROTEIN ASSEMBLY FACTOR BAMB"/>
    <property type="match status" value="1"/>
</dbReference>
<protein>
    <recommendedName>
        <fullName evidence="2">Pyrrolo-quinoline quinone repeat domain-containing protein</fullName>
    </recommendedName>
</protein>
<sequence length="402" mass="41941">MAANEPRQFHPSYGYSKDIFSSPGYYRAMSSRRSVLATGVGIFSSGIAGCVSVPWFREPDGADWSASVPEPGAFASPVTTDGVVAAGGSRDGGLETGQLVAFDTETGQQQWEHEFGRPTGLVAADGTVYVGEKRDSGRSRIAAFDARTGTQRWQQTVSNHSSAMAVANGTLYAANGGLAALETADGSVRWEQPHVPETDFTVIAAPGDQLAADDHAVYFGDADGVVAISPTDGTTSWSWRPAQWETTATAVAPVPIDDTIFVGGGGDVVALDAADGSDRWRTPFGRGAEIMGFHATDSSLLVAESTDAAPSDTFGTVYELSAEDGSERYEMRFDAPVTRAVSTTATFVVGTADGTVTWTDGASFFARPETALPTGGFGLGAAGEQAFAQTSEGTLWALSPPE</sequence>
<dbReference type="InterPro" id="IPR018391">
    <property type="entry name" value="PQQ_b-propeller_rpt"/>
</dbReference>
<dbReference type="KEGG" id="npl:FGF80_03665"/>
<organism evidence="3 4">
    <name type="scientific">Natrinema pallidum</name>
    <dbReference type="NCBI Taxonomy" id="69527"/>
    <lineage>
        <taxon>Archaea</taxon>
        <taxon>Methanobacteriati</taxon>
        <taxon>Methanobacteriota</taxon>
        <taxon>Stenosarchaea group</taxon>
        <taxon>Halobacteria</taxon>
        <taxon>Halobacteriales</taxon>
        <taxon>Natrialbaceae</taxon>
        <taxon>Natrinema</taxon>
    </lineage>
</organism>
<feature type="transmembrane region" description="Helical" evidence="1">
    <location>
        <begin position="35"/>
        <end position="56"/>
    </location>
</feature>
<keyword evidence="4" id="KW-1185">Reference proteome</keyword>
<evidence type="ECO:0000313" key="3">
    <source>
        <dbReference type="EMBL" id="QCW02383.1"/>
    </source>
</evidence>
<evidence type="ECO:0000256" key="1">
    <source>
        <dbReference type="SAM" id="Phobius"/>
    </source>
</evidence>
<dbReference type="InterPro" id="IPR011047">
    <property type="entry name" value="Quinoprotein_ADH-like_sf"/>
</dbReference>
<keyword evidence="1" id="KW-1133">Transmembrane helix</keyword>
<accession>A0A4P9TCG4</accession>
<feature type="domain" description="Pyrrolo-quinoline quinone repeat" evidence="2">
    <location>
        <begin position="138"/>
        <end position="287"/>
    </location>
</feature>